<evidence type="ECO:0000313" key="2">
    <source>
        <dbReference type="Proteomes" id="UP000027730"/>
    </source>
</evidence>
<dbReference type="OrthoDB" id="2107880at2759"/>
<dbReference type="EMBL" id="KL584721">
    <property type="protein sequence ID" value="KEQ69615.1"/>
    <property type="molecule type" value="Genomic_DNA"/>
</dbReference>
<gene>
    <name evidence="1" type="ORF">M436DRAFT_67265</name>
</gene>
<dbReference type="GO" id="GO:0061671">
    <property type="term" value="C:Cbp3p-Cbp6 complex"/>
    <property type="evidence" value="ECO:0007669"/>
    <property type="project" value="InterPro"/>
</dbReference>
<organism evidence="1 2">
    <name type="scientific">Aureobasidium namibiae CBS 147.97</name>
    <dbReference type="NCBI Taxonomy" id="1043004"/>
    <lineage>
        <taxon>Eukaryota</taxon>
        <taxon>Fungi</taxon>
        <taxon>Dikarya</taxon>
        <taxon>Ascomycota</taxon>
        <taxon>Pezizomycotina</taxon>
        <taxon>Dothideomycetes</taxon>
        <taxon>Dothideomycetidae</taxon>
        <taxon>Dothideales</taxon>
        <taxon>Saccotheciaceae</taxon>
        <taxon>Aureobasidium</taxon>
    </lineage>
</organism>
<dbReference type="PANTHER" id="PTHR28250:SF1">
    <property type="entry name" value="CYTOCHROME B PRE-MRNA-PROCESSING PROTEIN 6"/>
    <property type="match status" value="1"/>
</dbReference>
<keyword evidence="2" id="KW-1185">Reference proteome</keyword>
<dbReference type="PANTHER" id="PTHR28250">
    <property type="entry name" value="CYTOCHROME B PRE-MRNA-PROCESSING PROTEIN 6"/>
    <property type="match status" value="1"/>
</dbReference>
<dbReference type="Proteomes" id="UP000027730">
    <property type="component" value="Unassembled WGS sequence"/>
</dbReference>
<dbReference type="RefSeq" id="XP_013423743.1">
    <property type="nucleotide sequence ID" value="XM_013568289.1"/>
</dbReference>
<dbReference type="GO" id="GO:0034551">
    <property type="term" value="P:mitochondrial respiratory chain complex III assembly"/>
    <property type="evidence" value="ECO:0007669"/>
    <property type="project" value="TreeGrafter"/>
</dbReference>
<protein>
    <submittedName>
        <fullName evidence="1">Uncharacterized protein</fullName>
    </submittedName>
</protein>
<sequence length="125" mass="14660">MSRAQATKHYTRILQQWPVNRLRPELTFQALLKKRIEAAPVAQVNETNTARAQPPKPRHEAREINALYSLLENRYSTVYPLSNAMMHPASSPEHYTTLVRELDQVPDRSFFQRLATRWKNMVRMS</sequence>
<dbReference type="GO" id="GO:0043022">
    <property type="term" value="F:ribosome binding"/>
    <property type="evidence" value="ECO:0007669"/>
    <property type="project" value="InterPro"/>
</dbReference>
<dbReference type="AlphaFoldDB" id="A0A074W983"/>
<name>A0A074W983_9PEZI</name>
<accession>A0A074W983</accession>
<dbReference type="GeneID" id="25414197"/>
<dbReference type="Pfam" id="PF20180">
    <property type="entry name" value="UQCC2_CBP6"/>
    <property type="match status" value="1"/>
</dbReference>
<dbReference type="InterPro" id="IPR037653">
    <property type="entry name" value="Cbp6"/>
</dbReference>
<evidence type="ECO:0000313" key="1">
    <source>
        <dbReference type="EMBL" id="KEQ69615.1"/>
    </source>
</evidence>
<proteinExistence type="predicted"/>
<dbReference type="HOGENOM" id="CLU_138679_1_0_1"/>
<dbReference type="STRING" id="1043004.A0A074W983"/>
<reference evidence="1 2" key="1">
    <citation type="journal article" date="2014" name="BMC Genomics">
        <title>Genome sequencing of four Aureobasidium pullulans varieties: biotechnological potential, stress tolerance, and description of new species.</title>
        <authorList>
            <person name="Gostin Ar C."/>
            <person name="Ohm R.A."/>
            <person name="Kogej T."/>
            <person name="Sonjak S."/>
            <person name="Turk M."/>
            <person name="Zajc J."/>
            <person name="Zalar P."/>
            <person name="Grube M."/>
            <person name="Sun H."/>
            <person name="Han J."/>
            <person name="Sharma A."/>
            <person name="Chiniquy J."/>
            <person name="Ngan C.Y."/>
            <person name="Lipzen A."/>
            <person name="Barry K."/>
            <person name="Grigoriev I.V."/>
            <person name="Gunde-Cimerman N."/>
        </authorList>
    </citation>
    <scope>NUCLEOTIDE SEQUENCE [LARGE SCALE GENOMIC DNA]</scope>
    <source>
        <strain evidence="1 2">CBS 147.97</strain>
    </source>
</reference>